<dbReference type="Proteomes" id="UP001149813">
    <property type="component" value="Unassembled WGS sequence"/>
</dbReference>
<feature type="compositionally biased region" description="Acidic residues" evidence="1">
    <location>
        <begin position="167"/>
        <end position="197"/>
    </location>
</feature>
<evidence type="ECO:0000259" key="2">
    <source>
        <dbReference type="Pfam" id="PF12090"/>
    </source>
</evidence>
<dbReference type="GO" id="GO:0000124">
    <property type="term" value="C:SAGA complex"/>
    <property type="evidence" value="ECO:0007669"/>
    <property type="project" value="InterPro"/>
</dbReference>
<feature type="domain" description="Spt20-like SEP" evidence="2">
    <location>
        <begin position="262"/>
        <end position="468"/>
    </location>
</feature>
<feature type="compositionally biased region" description="Low complexity" evidence="1">
    <location>
        <begin position="812"/>
        <end position="861"/>
    </location>
</feature>
<dbReference type="InterPro" id="IPR046468">
    <property type="entry name" value="Spt20-like_SEP"/>
</dbReference>
<proteinExistence type="predicted"/>
<feature type="region of interest" description="Disordered" evidence="1">
    <location>
        <begin position="1225"/>
        <end position="1245"/>
    </location>
</feature>
<feature type="compositionally biased region" description="Low complexity" evidence="1">
    <location>
        <begin position="670"/>
        <end position="683"/>
    </location>
</feature>
<dbReference type="PANTHER" id="PTHR13526">
    <property type="entry name" value="TRANSCRIPTION FACTOR SPT20 HOMOLOG"/>
    <property type="match status" value="1"/>
</dbReference>
<feature type="compositionally biased region" description="Low complexity" evidence="1">
    <location>
        <begin position="722"/>
        <end position="743"/>
    </location>
</feature>
<dbReference type="EMBL" id="JANBOJ010000153">
    <property type="protein sequence ID" value="KAJ1721727.1"/>
    <property type="molecule type" value="Genomic_DNA"/>
</dbReference>
<feature type="compositionally biased region" description="Polar residues" evidence="1">
    <location>
        <begin position="1234"/>
        <end position="1245"/>
    </location>
</feature>
<evidence type="ECO:0000313" key="4">
    <source>
        <dbReference type="Proteomes" id="UP001149813"/>
    </source>
</evidence>
<keyword evidence="4" id="KW-1185">Reference proteome</keyword>
<name>A0A9W7Y0J9_9FUNG</name>
<dbReference type="Pfam" id="PF12090">
    <property type="entry name" value="Spt20_SEP"/>
    <property type="match status" value="1"/>
</dbReference>
<dbReference type="GO" id="GO:0006357">
    <property type="term" value="P:regulation of transcription by RNA polymerase II"/>
    <property type="evidence" value="ECO:0007669"/>
    <property type="project" value="TreeGrafter"/>
</dbReference>
<dbReference type="PANTHER" id="PTHR13526:SF8">
    <property type="entry name" value="TRANSCRIPTION FACTOR SPT20 HOMOLOG"/>
    <property type="match status" value="1"/>
</dbReference>
<feature type="compositionally biased region" description="Low complexity" evidence="1">
    <location>
        <begin position="791"/>
        <end position="804"/>
    </location>
</feature>
<sequence>MSASVVTGASVKPHSAKRDTSPHMSSDRSPSSAVLSDDRDSIIDFEDELQQELENEIDASFDSLFADEQDVDFEFADEPEVSSLSAAPDRPPTEYSIDDDFEDIDDLDNDNDNDDEEDDEEDDDDEDVDFDFEDPSIPVAAAPTNPPAAYKPPVYTPTNGSHPRVIDDEDDYEDREDDEDDDNDEDDVHSDSASEDEFEAVDFASPAGYGSPTIPAAAAATGAAVDTAAEATAAEEPVSATAKRPRTQVRIGDMDFLDRYKNHTPSLTLHLFDSHFRFDGQEGVFLYNSTMRFFFDALNEGRIPVDLVDVLAQVDIKYYEGCLIVEVHDHRRPSLEPKVKKQRVSELMTCSAFGAAHTAPVAVSSPISVPAHTVPEPGSSATQNSINGSAEKEGTAVEPSSTSDCTTVYKKVMRPTAETLHLDIQLLCESSRAQLSQTDVLEIEGMVLVATEEPLDLEPDFQVSRLSNAIRYIEYSHMLPRKRSKYNSAEIEAEKAEHREKQKLLSLMDDRKNREFQPSFNRLSQVLEMRQRKVISDAEPHPEAMPGTLSTAGPTAGRKKNRGQMSLMPDGSRVIRTLRFLRTINGQSTHTVFHVLAQPEGRGLQGVIRWGTHPDTSVKGGTKTFSFPSEEIMQMHIDNFKLLLSIENNRLVYDSVYPDGIPTAGPPPSSSSAAASGSQSTSSRPPPVSTAGSAVAVDSAENSPTVESSAASPVVGSNGALASEAPESPSRSSSVSANPRGSVAKNGARGSRKNSPQPKGKKGASASVEPEPESSTAKTKGAGQKGKSKKALAAAAAAAAAAEKAAQDAEADAAAATTTNSAAAEAADADAPAVTNGADQSTAESSAMAAASANTKQASSNGDDEDTAKASANKEKKGAKGARKTPAVKERKPRAKSKAAQAKAAAAAAEAAAAAAAAAASESSPAPADSAAKSQSPAASQLSVTDAGGAGGVSKSAGEDDKPLVQPSALASPAVTANSADLLMSPQQAPGVLPGARPLAMQPQPIVGNIPQRTISIAIAQLNAQLQAMARANGTTPVVIPANITGEYLSANPQYYHMLRHQLNIVKNQQQQQQQQQGGSSAMAGPIGSPQMRPAIPANMAAMMQALQNNSAAAAMASPTGGSQAQVQAPAPVGAQSDVTPNGINPGANPGAQQQLQLSQQLQQLLNQLQATREDFMLVQQYCRAANLQITGLQDPRLHILLEKAKSGELRRLVVERIQGINAQRQQQQQQQQPSNTAGQNVSSATSMQANSISIAQTPAVVPIQLPRDLSTLTPQERLQLTEMMRQRQLDIAAAAAAANQQNPTANPGLMPNQAALAAAANMFQQQRQMAMSATAAATAASAAVGQSPAITGNLQSPMVRPAQINGTPVVQPAQRSQAPPIAAMASPNPGPAVPPGLPSAGQQQLLQQLNAANMTPQEKQQIILRFQQMQMQQQQQAAAAAAAAATGSGQTGGPSQ</sequence>
<dbReference type="OrthoDB" id="1932706at2759"/>
<evidence type="ECO:0000313" key="3">
    <source>
        <dbReference type="EMBL" id="KAJ1721727.1"/>
    </source>
</evidence>
<feature type="region of interest" description="Disordered" evidence="1">
    <location>
        <begin position="1436"/>
        <end position="1457"/>
    </location>
</feature>
<feature type="region of interest" description="Disordered" evidence="1">
    <location>
        <begin position="371"/>
        <end position="404"/>
    </location>
</feature>
<dbReference type="GO" id="GO:0003712">
    <property type="term" value="F:transcription coregulator activity"/>
    <property type="evidence" value="ECO:0007669"/>
    <property type="project" value="InterPro"/>
</dbReference>
<feature type="compositionally biased region" description="Low complexity" evidence="1">
    <location>
        <begin position="898"/>
        <end position="941"/>
    </location>
</feature>
<feature type="region of interest" description="Disordered" evidence="1">
    <location>
        <begin position="663"/>
        <end position="965"/>
    </location>
</feature>
<feature type="compositionally biased region" description="Polar residues" evidence="1">
    <location>
        <begin position="700"/>
        <end position="711"/>
    </location>
</feature>
<feature type="region of interest" description="Disordered" evidence="1">
    <location>
        <begin position="1115"/>
        <end position="1153"/>
    </location>
</feature>
<accession>A0A9W7Y0J9</accession>
<feature type="region of interest" description="Disordered" evidence="1">
    <location>
        <begin position="77"/>
        <end position="197"/>
    </location>
</feature>
<gene>
    <name evidence="3" type="primary">SPT20</name>
    <name evidence="3" type="ORF">LPJ53_003798</name>
</gene>
<comment type="caution">
    <text evidence="3">The sequence shown here is derived from an EMBL/GenBank/DDBJ whole genome shotgun (WGS) entry which is preliminary data.</text>
</comment>
<feature type="region of interest" description="Disordered" evidence="1">
    <location>
        <begin position="1067"/>
        <end position="1091"/>
    </location>
</feature>
<feature type="compositionally biased region" description="Polar residues" evidence="1">
    <location>
        <begin position="379"/>
        <end position="388"/>
    </location>
</feature>
<feature type="compositionally biased region" description="Low complexity" evidence="1">
    <location>
        <begin position="1436"/>
        <end position="1446"/>
    </location>
</feature>
<feature type="region of interest" description="Disordered" evidence="1">
    <location>
        <begin position="1"/>
        <end position="45"/>
    </location>
</feature>
<dbReference type="InterPro" id="IPR021950">
    <property type="entry name" value="Spt20"/>
</dbReference>
<protein>
    <submittedName>
        <fullName evidence="3">Transcription factor spt20</fullName>
    </submittedName>
</protein>
<evidence type="ECO:0000256" key="1">
    <source>
        <dbReference type="SAM" id="MobiDB-lite"/>
    </source>
</evidence>
<feature type="compositionally biased region" description="Low complexity" evidence="1">
    <location>
        <begin position="1115"/>
        <end position="1137"/>
    </location>
</feature>
<feature type="compositionally biased region" description="Low complexity" evidence="1">
    <location>
        <begin position="764"/>
        <end position="782"/>
    </location>
</feature>
<organism evidence="3 4">
    <name type="scientific">Coemansia erecta</name>
    <dbReference type="NCBI Taxonomy" id="147472"/>
    <lineage>
        <taxon>Eukaryota</taxon>
        <taxon>Fungi</taxon>
        <taxon>Fungi incertae sedis</taxon>
        <taxon>Zoopagomycota</taxon>
        <taxon>Kickxellomycotina</taxon>
        <taxon>Kickxellomycetes</taxon>
        <taxon>Kickxellales</taxon>
        <taxon>Kickxellaceae</taxon>
        <taxon>Coemansia</taxon>
    </lineage>
</organism>
<feature type="compositionally biased region" description="Low complexity" evidence="1">
    <location>
        <begin position="22"/>
        <end position="32"/>
    </location>
</feature>
<reference evidence="3" key="1">
    <citation type="submission" date="2022-07" db="EMBL/GenBank/DDBJ databases">
        <title>Phylogenomic reconstructions and comparative analyses of Kickxellomycotina fungi.</title>
        <authorList>
            <person name="Reynolds N.K."/>
            <person name="Stajich J.E."/>
            <person name="Barry K."/>
            <person name="Grigoriev I.V."/>
            <person name="Crous P."/>
            <person name="Smith M.E."/>
        </authorList>
    </citation>
    <scope>NUCLEOTIDE SEQUENCE</scope>
    <source>
        <strain evidence="3">NBRC 32514</strain>
    </source>
</reference>
<feature type="compositionally biased region" description="Acidic residues" evidence="1">
    <location>
        <begin position="96"/>
        <end position="134"/>
    </location>
</feature>
<feature type="region of interest" description="Disordered" evidence="1">
    <location>
        <begin position="538"/>
        <end position="567"/>
    </location>
</feature>